<proteinExistence type="inferred from homology"/>
<dbReference type="Gene3D" id="1.20.5.1030">
    <property type="entry name" value="Preprotein translocase secy subunit"/>
    <property type="match status" value="1"/>
</dbReference>
<dbReference type="PANTHER" id="PTHR33910:SF1">
    <property type="entry name" value="PROTEIN TRANSLOCASE SUBUNIT SECE"/>
    <property type="match status" value="1"/>
</dbReference>
<comment type="subcellular location">
    <subcellularLocation>
        <location evidence="1">Membrane</location>
    </subcellularLocation>
</comment>
<dbReference type="HAMAP" id="MF_00422">
    <property type="entry name" value="SecE"/>
    <property type="match status" value="1"/>
</dbReference>
<evidence type="ECO:0000256" key="5">
    <source>
        <dbReference type="ARBA" id="ARBA00022927"/>
    </source>
</evidence>
<name>A0ABM7YIN4_9BURK</name>
<protein>
    <recommendedName>
        <fullName evidence="9">Protein translocase subunit SecE</fullName>
    </recommendedName>
</protein>
<comment type="caution">
    <text evidence="9">Lacks conserved residue(s) required for the propagation of feature annotation.</text>
</comment>
<evidence type="ECO:0000313" key="10">
    <source>
        <dbReference type="EMBL" id="BDI04078.1"/>
    </source>
</evidence>
<evidence type="ECO:0000256" key="8">
    <source>
        <dbReference type="ARBA" id="ARBA00023136"/>
    </source>
</evidence>
<keyword evidence="7 9" id="KW-0811">Translocation</keyword>
<keyword evidence="4 9" id="KW-0812">Transmembrane</keyword>
<gene>
    <name evidence="9 10" type="primary">secE</name>
    <name evidence="10" type="ORF">CATMQ487_10480</name>
</gene>
<comment type="function">
    <text evidence="9">Essential subunit of the Sec protein translocation channel SecYEG. Clamps together the 2 halves of SecY. May contact the channel plug during translocation.</text>
</comment>
<dbReference type="InterPro" id="IPR005807">
    <property type="entry name" value="SecE_bac"/>
</dbReference>
<dbReference type="InterPro" id="IPR001901">
    <property type="entry name" value="Translocase_SecE/Sec61-g"/>
</dbReference>
<evidence type="ECO:0000256" key="1">
    <source>
        <dbReference type="ARBA" id="ARBA00004370"/>
    </source>
</evidence>
<evidence type="ECO:0000256" key="4">
    <source>
        <dbReference type="ARBA" id="ARBA00022692"/>
    </source>
</evidence>
<keyword evidence="2 9" id="KW-0813">Transport</keyword>
<sequence>MLKRLQRTVLFVHQVIAMSAPQQVETVSTGADKAKLAAAGVLLLGGLVAFYLLAKQGPYVQWAVLLVLLAASVAAFFAAEQGKSLIAYGRESVRELKKVVWPTRKESLQMTGYVFAFVVVMALFLWLTDKTLEWVLYDLVLGWKR</sequence>
<evidence type="ECO:0000256" key="2">
    <source>
        <dbReference type="ARBA" id="ARBA00022448"/>
    </source>
</evidence>
<evidence type="ECO:0000256" key="7">
    <source>
        <dbReference type="ARBA" id="ARBA00023010"/>
    </source>
</evidence>
<dbReference type="Proteomes" id="UP001057498">
    <property type="component" value="Chromosome"/>
</dbReference>
<keyword evidence="6 9" id="KW-1133">Transmembrane helix</keyword>
<feature type="transmembrane region" description="Helical" evidence="9">
    <location>
        <begin position="110"/>
        <end position="127"/>
    </location>
</feature>
<dbReference type="PRINTS" id="PR01650">
    <property type="entry name" value="SECETRNLCASE"/>
</dbReference>
<accession>A0ABM7YIN4</accession>
<dbReference type="Pfam" id="PF00584">
    <property type="entry name" value="SecE"/>
    <property type="match status" value="1"/>
</dbReference>
<keyword evidence="5 9" id="KW-0653">Protein transport</keyword>
<dbReference type="PANTHER" id="PTHR33910">
    <property type="entry name" value="PROTEIN TRANSLOCASE SUBUNIT SECE"/>
    <property type="match status" value="1"/>
</dbReference>
<dbReference type="NCBIfam" id="NF004371">
    <property type="entry name" value="PRK05740.1-1"/>
    <property type="match status" value="1"/>
</dbReference>
<evidence type="ECO:0000256" key="6">
    <source>
        <dbReference type="ARBA" id="ARBA00022989"/>
    </source>
</evidence>
<comment type="subunit">
    <text evidence="9">Component of the Sec protein translocase complex. Heterotrimer consisting of SecY, SecE and SecG subunits. The heterotrimers can form oligomers, although 1 heterotrimer is thought to be able to translocate proteins. Interacts with the ribosome. Interacts with SecDF, and other proteins may be involved. Interacts with SecA.</text>
</comment>
<dbReference type="NCBIfam" id="TIGR00964">
    <property type="entry name" value="secE_bact"/>
    <property type="match status" value="1"/>
</dbReference>
<reference evidence="10" key="1">
    <citation type="submission" date="2022-04" db="EMBL/GenBank/DDBJ databases">
        <title>Whole genome sequence of Sphaerotilus sp. FB-5.</title>
        <authorList>
            <person name="Takeda M."/>
            <person name="Narihara S."/>
            <person name="Akimoto M."/>
            <person name="Akimoto R."/>
            <person name="Nishiyashiki S."/>
            <person name="Murakami T."/>
        </authorList>
    </citation>
    <scope>NUCLEOTIDE SEQUENCE</scope>
    <source>
        <strain evidence="10">FB-5</strain>
    </source>
</reference>
<keyword evidence="8 9" id="KW-0472">Membrane</keyword>
<comment type="similarity">
    <text evidence="9">Belongs to the SecE/SEC61-gamma family.</text>
</comment>
<evidence type="ECO:0000256" key="9">
    <source>
        <dbReference type="HAMAP-Rule" id="MF_00422"/>
    </source>
</evidence>
<evidence type="ECO:0000313" key="11">
    <source>
        <dbReference type="Proteomes" id="UP001057498"/>
    </source>
</evidence>
<feature type="transmembrane region" description="Helical" evidence="9">
    <location>
        <begin position="36"/>
        <end position="54"/>
    </location>
</feature>
<keyword evidence="11" id="KW-1185">Reference proteome</keyword>
<evidence type="ECO:0000256" key="3">
    <source>
        <dbReference type="ARBA" id="ARBA00022475"/>
    </source>
</evidence>
<dbReference type="InterPro" id="IPR038379">
    <property type="entry name" value="SecE_sf"/>
</dbReference>
<dbReference type="EMBL" id="AP025730">
    <property type="protein sequence ID" value="BDI04078.1"/>
    <property type="molecule type" value="Genomic_DNA"/>
</dbReference>
<feature type="transmembrane region" description="Helical" evidence="9">
    <location>
        <begin position="59"/>
        <end position="79"/>
    </location>
</feature>
<organism evidence="10 11">
    <name type="scientific">Sphaerotilus microaerophilus</name>
    <dbReference type="NCBI Taxonomy" id="2914710"/>
    <lineage>
        <taxon>Bacteria</taxon>
        <taxon>Pseudomonadati</taxon>
        <taxon>Pseudomonadota</taxon>
        <taxon>Betaproteobacteria</taxon>
        <taxon>Burkholderiales</taxon>
        <taxon>Sphaerotilaceae</taxon>
        <taxon>Sphaerotilus</taxon>
    </lineage>
</organism>
<keyword evidence="3 9" id="KW-1003">Cell membrane</keyword>